<feature type="transmembrane region" description="Helical" evidence="8">
    <location>
        <begin position="89"/>
        <end position="108"/>
    </location>
</feature>
<keyword evidence="2 8" id="KW-0813">Transport</keyword>
<dbReference type="EMBL" id="CP013290">
    <property type="protein sequence ID" value="APH00693.1"/>
    <property type="molecule type" value="Genomic_DNA"/>
</dbReference>
<dbReference type="PANTHER" id="PTHR43357">
    <property type="entry name" value="INNER MEMBRANE ABC TRANSPORTER PERMEASE PROTEIN YDCV"/>
    <property type="match status" value="1"/>
</dbReference>
<accession>A0A1L3MEA3</accession>
<reference evidence="10 12" key="1">
    <citation type="submission" date="2015-11" db="EMBL/GenBank/DDBJ databases">
        <authorList>
            <person name="Zhang Y."/>
            <person name="Guo Z."/>
        </authorList>
    </citation>
    <scope>NUCLEOTIDE SEQUENCE [LARGE SCALE GENOMIC DNA]</scope>
    <source>
        <strain evidence="10 12">YFY001</strain>
    </source>
</reference>
<dbReference type="CDD" id="cd06261">
    <property type="entry name" value="TM_PBP2"/>
    <property type="match status" value="2"/>
</dbReference>
<dbReference type="Gene3D" id="1.10.3720.10">
    <property type="entry name" value="MetI-like"/>
    <property type="match status" value="2"/>
</dbReference>
<dbReference type="PANTHER" id="PTHR43357:SF3">
    <property type="entry name" value="FE(3+)-TRANSPORT SYSTEM PERMEASE PROTEIN FBPB 2"/>
    <property type="match status" value="1"/>
</dbReference>
<feature type="domain" description="ABC transmembrane type-1" evidence="9">
    <location>
        <begin position="311"/>
        <end position="501"/>
    </location>
</feature>
<evidence type="ECO:0000256" key="7">
    <source>
        <dbReference type="ARBA" id="ARBA00023136"/>
    </source>
</evidence>
<dbReference type="InterPro" id="IPR000515">
    <property type="entry name" value="MetI-like"/>
</dbReference>
<keyword evidence="4" id="KW-0997">Cell inner membrane</keyword>
<dbReference type="Pfam" id="PF00528">
    <property type="entry name" value="BPD_transp_1"/>
    <property type="match status" value="2"/>
</dbReference>
<dbReference type="SUPFAM" id="SSF161098">
    <property type="entry name" value="MetI-like"/>
    <property type="match status" value="2"/>
</dbReference>
<keyword evidence="6 8" id="KW-1133">Transmembrane helix</keyword>
<keyword evidence="3" id="KW-1003">Cell membrane</keyword>
<feature type="transmembrane region" description="Helical" evidence="8">
    <location>
        <begin position="480"/>
        <end position="502"/>
    </location>
</feature>
<evidence type="ECO:0000256" key="2">
    <source>
        <dbReference type="ARBA" id="ARBA00022448"/>
    </source>
</evidence>
<feature type="transmembrane region" description="Helical" evidence="8">
    <location>
        <begin position="377"/>
        <end position="394"/>
    </location>
</feature>
<keyword evidence="12" id="KW-1185">Reference proteome</keyword>
<dbReference type="Proteomes" id="UP000182938">
    <property type="component" value="Chromosome"/>
</dbReference>
<feature type="transmembrane region" description="Helical" evidence="8">
    <location>
        <begin position="349"/>
        <end position="371"/>
    </location>
</feature>
<feature type="transmembrane region" description="Helical" evidence="8">
    <location>
        <begin position="433"/>
        <end position="460"/>
    </location>
</feature>
<dbReference type="GO" id="GO:0005886">
    <property type="term" value="C:plasma membrane"/>
    <property type="evidence" value="ECO:0007669"/>
    <property type="project" value="UniProtKB-SubCell"/>
</dbReference>
<evidence type="ECO:0000313" key="12">
    <source>
        <dbReference type="Proteomes" id="UP000182938"/>
    </source>
</evidence>
<dbReference type="GO" id="GO:0055085">
    <property type="term" value="P:transmembrane transport"/>
    <property type="evidence" value="ECO:0007669"/>
    <property type="project" value="InterPro"/>
</dbReference>
<evidence type="ECO:0000256" key="6">
    <source>
        <dbReference type="ARBA" id="ARBA00022989"/>
    </source>
</evidence>
<comment type="subcellular location">
    <subcellularLocation>
        <location evidence="1">Cell inner membrane</location>
        <topology evidence="1">Multi-pass membrane protein</topology>
    </subcellularLocation>
    <subcellularLocation>
        <location evidence="8">Cell membrane</location>
        <topology evidence="8">Multi-pass membrane protein</topology>
    </subcellularLocation>
</comment>
<evidence type="ECO:0000256" key="1">
    <source>
        <dbReference type="ARBA" id="ARBA00004429"/>
    </source>
</evidence>
<gene>
    <name evidence="10" type="ORF">ASJ30_03390</name>
    <name evidence="11" type="ORF">IGS73_03415</name>
</gene>
<evidence type="ECO:0000256" key="4">
    <source>
        <dbReference type="ARBA" id="ARBA00022519"/>
    </source>
</evidence>
<sequence>MPASSRHLVMTAAVLVAVITVLPLVVVAADGFGSSPAGAVDYLLRPRTAELLTNTLLLLLVTVPATVVLGVGAAWLVERTDLPLAGVWRVLLGAPLAVPAFVAAYAWVSFRPGLDGLGGAALVTTAAYYPFVYLPVAAILRDLDAAPEEDARALGASPLQAWRRTVLPRLRPAVSGGGLLVGLHLLAEFGVLEMMRYPTFTTAILVQYEVSFSSNQGSVLALVLALMCVTVLTLEHLLRGTARTSRVGRGVHRRAARVRLGRWSPAALLALTVVVAVSLVLPVTLVCRWLLAHLAAPVDELGLRPSLLVTTGSTISLALAAAAVTTVLALPGAWLLSRRRTTWTLLLERVTYIASSLPGVVIALALITVSVRYVPGIYQSQLLLVLCYTILFIPRAMVSLRSGLAAAPPELSDAARSLGCSPARAFRRVVLPLILPSALTGAALVAIAAATELTATLLLSPTGTSTLATAFWAASDEFDYAGAAPFAAMMILLSAPLTVLMLRQSGITE</sequence>
<name>A0A1L3MEA3_9MICO</name>
<organism evidence="10 12">
    <name type="scientific">Janibacter indicus</name>
    <dbReference type="NCBI Taxonomy" id="857417"/>
    <lineage>
        <taxon>Bacteria</taxon>
        <taxon>Bacillati</taxon>
        <taxon>Actinomycetota</taxon>
        <taxon>Actinomycetes</taxon>
        <taxon>Micrococcales</taxon>
        <taxon>Intrasporangiaceae</taxon>
        <taxon>Janibacter</taxon>
    </lineage>
</organism>
<keyword evidence="7 8" id="KW-0472">Membrane</keyword>
<dbReference type="KEGG" id="jte:ASJ30_03390"/>
<dbReference type="EMBL" id="CP062789">
    <property type="protein sequence ID" value="QOK23469.1"/>
    <property type="molecule type" value="Genomic_DNA"/>
</dbReference>
<evidence type="ECO:0000313" key="10">
    <source>
        <dbReference type="EMBL" id="APH00693.1"/>
    </source>
</evidence>
<dbReference type="PROSITE" id="PS50928">
    <property type="entry name" value="ABC_TM1"/>
    <property type="match status" value="2"/>
</dbReference>
<dbReference type="InterPro" id="IPR035906">
    <property type="entry name" value="MetI-like_sf"/>
</dbReference>
<dbReference type="Proteomes" id="UP000593998">
    <property type="component" value="Chromosome"/>
</dbReference>
<feature type="transmembrane region" description="Helical" evidence="8">
    <location>
        <begin position="219"/>
        <end position="238"/>
    </location>
</feature>
<feature type="transmembrane region" description="Helical" evidence="8">
    <location>
        <begin position="266"/>
        <end position="291"/>
    </location>
</feature>
<feature type="transmembrane region" description="Helical" evidence="8">
    <location>
        <begin position="55"/>
        <end position="77"/>
    </location>
</feature>
<evidence type="ECO:0000313" key="13">
    <source>
        <dbReference type="Proteomes" id="UP000593998"/>
    </source>
</evidence>
<proteinExistence type="inferred from homology"/>
<feature type="transmembrane region" description="Helical" evidence="8">
    <location>
        <begin position="173"/>
        <end position="192"/>
    </location>
</feature>
<keyword evidence="5 8" id="KW-0812">Transmembrane</keyword>
<evidence type="ECO:0000256" key="3">
    <source>
        <dbReference type="ARBA" id="ARBA00022475"/>
    </source>
</evidence>
<feature type="transmembrane region" description="Helical" evidence="8">
    <location>
        <begin position="120"/>
        <end position="140"/>
    </location>
</feature>
<evidence type="ECO:0000256" key="8">
    <source>
        <dbReference type="RuleBase" id="RU363032"/>
    </source>
</evidence>
<protein>
    <submittedName>
        <fullName evidence="10">Iron ABC transporter permease</fullName>
    </submittedName>
</protein>
<feature type="transmembrane region" description="Helical" evidence="8">
    <location>
        <begin position="311"/>
        <end position="337"/>
    </location>
</feature>
<feature type="domain" description="ABC transmembrane type-1" evidence="9">
    <location>
        <begin position="52"/>
        <end position="235"/>
    </location>
</feature>
<comment type="similarity">
    <text evidence="8">Belongs to the binding-protein-dependent transport system permease family.</text>
</comment>
<evidence type="ECO:0000256" key="5">
    <source>
        <dbReference type="ARBA" id="ARBA00022692"/>
    </source>
</evidence>
<evidence type="ECO:0000259" key="9">
    <source>
        <dbReference type="PROSITE" id="PS50928"/>
    </source>
</evidence>
<evidence type="ECO:0000313" key="11">
    <source>
        <dbReference type="EMBL" id="QOK23469.1"/>
    </source>
</evidence>
<dbReference type="AlphaFoldDB" id="A0A1L3MEA3"/>
<reference evidence="11 13" key="2">
    <citation type="submission" date="2020-10" db="EMBL/GenBank/DDBJ databases">
        <title>Janibacter indicus TT2 genome sequence.</title>
        <authorList>
            <person name="Lee K."/>
            <person name="Ganzorig M."/>
        </authorList>
    </citation>
    <scope>NUCLEOTIDE SEQUENCE [LARGE SCALE GENOMIC DNA]</scope>
    <source>
        <strain evidence="11 13">TT2</strain>
    </source>
</reference>